<dbReference type="AlphaFoldDB" id="A0A6B3NF88"/>
<evidence type="ECO:0000256" key="1">
    <source>
        <dbReference type="SAM" id="MobiDB-lite"/>
    </source>
</evidence>
<evidence type="ECO:0000313" key="2">
    <source>
        <dbReference type="EMBL" id="NER29605.1"/>
    </source>
</evidence>
<comment type="caution">
    <text evidence="2">The sequence shown here is derived from an EMBL/GenBank/DDBJ whole genome shotgun (WGS) entry which is preliminary data.</text>
</comment>
<protein>
    <submittedName>
        <fullName evidence="2">Uncharacterized protein</fullName>
    </submittedName>
</protein>
<gene>
    <name evidence="2" type="ORF">F6J89_18775</name>
</gene>
<reference evidence="2" key="1">
    <citation type="submission" date="2019-11" db="EMBL/GenBank/DDBJ databases">
        <title>Genomic insights into an expanded diversity of filamentous marine cyanobacteria reveals the extraordinary biosynthetic potential of Moorea and Okeania.</title>
        <authorList>
            <person name="Ferreira Leao T."/>
            <person name="Wang M."/>
            <person name="Moss N."/>
            <person name="Da Silva R."/>
            <person name="Sanders J."/>
            <person name="Nurk S."/>
            <person name="Gurevich A."/>
            <person name="Humphrey G."/>
            <person name="Reher R."/>
            <person name="Zhu Q."/>
            <person name="Belda-Ferre P."/>
            <person name="Glukhov E."/>
            <person name="Rex R."/>
            <person name="Dorrestein P.C."/>
            <person name="Knight R."/>
            <person name="Pevzner P."/>
            <person name="Gerwick W.H."/>
            <person name="Gerwick L."/>
        </authorList>
    </citation>
    <scope>NUCLEOTIDE SEQUENCE</scope>
    <source>
        <strain evidence="2">SIO1C4</strain>
    </source>
</reference>
<feature type="region of interest" description="Disordered" evidence="1">
    <location>
        <begin position="151"/>
        <end position="191"/>
    </location>
</feature>
<proteinExistence type="predicted"/>
<feature type="compositionally biased region" description="Basic and acidic residues" evidence="1">
    <location>
        <begin position="44"/>
        <end position="61"/>
    </location>
</feature>
<dbReference type="EMBL" id="JAAHFQ010000397">
    <property type="protein sequence ID" value="NER29605.1"/>
    <property type="molecule type" value="Genomic_DNA"/>
</dbReference>
<feature type="region of interest" description="Disordered" evidence="1">
    <location>
        <begin position="42"/>
        <end position="61"/>
    </location>
</feature>
<name>A0A6B3NF88_9CYAN</name>
<accession>A0A6B3NF88</accession>
<sequence>MDEQIVTAKTHLKNLTLKHKQAAEHLKKLEVDIEALSKKMTSLDNKRNRTENQKNQARQDTKQYTNQLKNAFNNLSVTYQVYVSPYLPDNDLEWLDTTYPTEIDLEQLNQEVSSRKVHAKSLKKLHQQFNAWNNLDRERQNYRKDLTELEKKNSLAEAPQVRSEKHNLQQIQEKQKLQLQERKQEHSLAKTKLTKASKTVTKLSSDLQQCQVKLRENQGSQKEIQRDLKSRIGSLHSVENIKSIIINNRALPNFTLGIVRKEGYIAVITGMKCNVLGF</sequence>
<feature type="compositionally biased region" description="Basic and acidic residues" evidence="1">
    <location>
        <begin position="162"/>
        <end position="188"/>
    </location>
</feature>
<organism evidence="2">
    <name type="scientific">Symploca sp. SIO1C4</name>
    <dbReference type="NCBI Taxonomy" id="2607765"/>
    <lineage>
        <taxon>Bacteria</taxon>
        <taxon>Bacillati</taxon>
        <taxon>Cyanobacteriota</taxon>
        <taxon>Cyanophyceae</taxon>
        <taxon>Coleofasciculales</taxon>
        <taxon>Coleofasciculaceae</taxon>
        <taxon>Symploca</taxon>
    </lineage>
</organism>